<dbReference type="InterPro" id="IPR000407">
    <property type="entry name" value="GDA1_CD39_NTPase"/>
</dbReference>
<dbReference type="GO" id="GO:0009134">
    <property type="term" value="P:nucleoside diphosphate catabolic process"/>
    <property type="evidence" value="ECO:0007669"/>
    <property type="project" value="TreeGrafter"/>
</dbReference>
<evidence type="ECO:0000256" key="4">
    <source>
        <dbReference type="PIRSR" id="PIRSR600407-2"/>
    </source>
</evidence>
<keyword evidence="5" id="KW-1133">Transmembrane helix</keyword>
<organism evidence="7 8">
    <name type="scientific">Armadillidium nasatum</name>
    <dbReference type="NCBI Taxonomy" id="96803"/>
    <lineage>
        <taxon>Eukaryota</taxon>
        <taxon>Metazoa</taxon>
        <taxon>Ecdysozoa</taxon>
        <taxon>Arthropoda</taxon>
        <taxon>Crustacea</taxon>
        <taxon>Multicrustacea</taxon>
        <taxon>Malacostraca</taxon>
        <taxon>Eumalacostraca</taxon>
        <taxon>Peracarida</taxon>
        <taxon>Isopoda</taxon>
        <taxon>Oniscidea</taxon>
        <taxon>Crinocheta</taxon>
        <taxon>Armadillidiidae</taxon>
        <taxon>Armadillidium</taxon>
    </lineage>
</organism>
<name>A0A5N5SWJ1_9CRUS</name>
<evidence type="ECO:0000256" key="3">
    <source>
        <dbReference type="PIRSR" id="PIRSR600407-1"/>
    </source>
</evidence>
<dbReference type="OrthoDB" id="6372431at2759"/>
<dbReference type="Gene3D" id="3.30.420.40">
    <property type="match status" value="1"/>
</dbReference>
<dbReference type="GO" id="GO:0004382">
    <property type="term" value="F:GDP phosphatase activity"/>
    <property type="evidence" value="ECO:0007669"/>
    <property type="project" value="TreeGrafter"/>
</dbReference>
<gene>
    <name evidence="7" type="primary">ENTPD2</name>
    <name evidence="7" type="ORF">Anas_02037</name>
</gene>
<dbReference type="EMBL" id="SEYY01019640">
    <property type="protein sequence ID" value="KAB7498059.1"/>
    <property type="molecule type" value="Genomic_DNA"/>
</dbReference>
<dbReference type="GO" id="GO:0005524">
    <property type="term" value="F:ATP binding"/>
    <property type="evidence" value="ECO:0007669"/>
    <property type="project" value="UniProtKB-KW"/>
</dbReference>
<feature type="active site" description="Proton acceptor" evidence="3">
    <location>
        <position position="249"/>
    </location>
</feature>
<keyword evidence="4" id="KW-0547">Nucleotide-binding</keyword>
<dbReference type="InterPro" id="IPR029071">
    <property type="entry name" value="Ubiquitin-like_domsf"/>
</dbReference>
<keyword evidence="5" id="KW-0472">Membrane</keyword>
<evidence type="ECO:0000256" key="1">
    <source>
        <dbReference type="ARBA" id="ARBA00009283"/>
    </source>
</evidence>
<sequence length="614" mass="69954">MEISVLSVLEGKASGYIVFRVSSDTYVGDLLKRFCKEKNVSVAKDYVLCGRGNATLDPHKTLKQEGIKDEDTLKLTQEDKNEQLFAFGSWWVIALLAFLMGSIGITYCLYMFLFPQKLPQKYGLVIDAGSSHSQLFVFTWSKPEKKTMADIELIHGCYMHGGVHNYRFHTDGLHHYFNTCINEANNLIPVSLIPRTPLILAATAGMRILRAYDPEGATLVLSSIREVFWSKTKFLINHKDVFVASGQEEGISGWTALNYLMENFDEEDSQVSALDLGGASVQVTTELSKGFKHWPSVNITIFNNTYRVFSKSFLCYGVEEAKHRYQYLLFSELVNNTHDNVIFSPCLPAGLEMSLTSEDFYSPCIFSNDTKIYLHPKYLSRYAKKYVSGYSSDSNNHIKDMTKKRNYLLKGTSDMKLCQEKVKSLFDYELCKKNFVLGDCLNKKLVPPYKGELVGFSSIFHRLLPLLGVSQEGSLEEFRTSVLSVCGKSKETVFELHPNISIDMLEDLCFDGMYVYTLLKEGLGITAKRWKNILFTNKVHEQDVVWAMGLMLNRTSTNLSYVQSRKMGLVTFVALVTIFIFFIILSLLFLWYSLKLKQRGNIYQRVPMRIAEEA</sequence>
<dbReference type="PANTHER" id="PTHR11782:SF83">
    <property type="entry name" value="GUANOSINE-DIPHOSPHATASE"/>
    <property type="match status" value="1"/>
</dbReference>
<dbReference type="SUPFAM" id="SSF54236">
    <property type="entry name" value="Ubiquitin-like"/>
    <property type="match status" value="1"/>
</dbReference>
<dbReference type="GO" id="GO:0017111">
    <property type="term" value="F:ribonucleoside triphosphate phosphatase activity"/>
    <property type="evidence" value="ECO:0007669"/>
    <property type="project" value="TreeGrafter"/>
</dbReference>
<feature type="transmembrane region" description="Helical" evidence="5">
    <location>
        <begin position="90"/>
        <end position="113"/>
    </location>
</feature>
<protein>
    <submittedName>
        <fullName evidence="7">Ectonucleoside triphosphate diphosphohydrolase 2</fullName>
    </submittedName>
</protein>
<feature type="transmembrane region" description="Helical" evidence="5">
    <location>
        <begin position="569"/>
        <end position="592"/>
    </location>
</feature>
<evidence type="ECO:0000313" key="7">
    <source>
        <dbReference type="EMBL" id="KAB7498059.1"/>
    </source>
</evidence>
<dbReference type="AlphaFoldDB" id="A0A5N5SWJ1"/>
<dbReference type="Gene3D" id="3.10.20.90">
    <property type="entry name" value="Phosphatidylinositol 3-kinase Catalytic Subunit, Chain A, domain 1"/>
    <property type="match status" value="1"/>
</dbReference>
<evidence type="ECO:0000256" key="5">
    <source>
        <dbReference type="SAM" id="Phobius"/>
    </source>
</evidence>
<evidence type="ECO:0000256" key="2">
    <source>
        <dbReference type="ARBA" id="ARBA00022801"/>
    </source>
</evidence>
<dbReference type="Proteomes" id="UP000326759">
    <property type="component" value="Unassembled WGS sequence"/>
</dbReference>
<keyword evidence="2 7" id="KW-0378">Hydrolase</keyword>
<dbReference type="Pfam" id="PF01150">
    <property type="entry name" value="GDA1_CD39"/>
    <property type="match status" value="1"/>
</dbReference>
<keyword evidence="4" id="KW-0067">ATP-binding</keyword>
<dbReference type="PANTHER" id="PTHR11782">
    <property type="entry name" value="ADENOSINE/GUANOSINE DIPHOSPHATASE"/>
    <property type="match status" value="1"/>
</dbReference>
<dbReference type="InterPro" id="IPR022617">
    <property type="entry name" value="Rad60/SUMO-like_dom"/>
</dbReference>
<comment type="caution">
    <text evidence="7">The sequence shown here is derived from an EMBL/GenBank/DDBJ whole genome shotgun (WGS) entry which is preliminary data.</text>
</comment>
<evidence type="ECO:0000259" key="6">
    <source>
        <dbReference type="Pfam" id="PF11976"/>
    </source>
</evidence>
<keyword evidence="8" id="KW-1185">Reference proteome</keyword>
<feature type="domain" description="Rad60/SUMO-like" evidence="6">
    <location>
        <begin position="10"/>
        <end position="74"/>
    </location>
</feature>
<accession>A0A5N5SWJ1</accession>
<evidence type="ECO:0000313" key="8">
    <source>
        <dbReference type="Proteomes" id="UP000326759"/>
    </source>
</evidence>
<comment type="similarity">
    <text evidence="1">Belongs to the GDA1/CD39 NTPase family.</text>
</comment>
<dbReference type="Pfam" id="PF11976">
    <property type="entry name" value="Rad60-SLD"/>
    <property type="match status" value="1"/>
</dbReference>
<proteinExistence type="inferred from homology"/>
<dbReference type="GO" id="GO:0005886">
    <property type="term" value="C:plasma membrane"/>
    <property type="evidence" value="ECO:0007669"/>
    <property type="project" value="TreeGrafter"/>
</dbReference>
<reference evidence="7 8" key="1">
    <citation type="journal article" date="2019" name="PLoS Biol.">
        <title>Sex chromosomes control vertical transmission of feminizing Wolbachia symbionts in an isopod.</title>
        <authorList>
            <person name="Becking T."/>
            <person name="Chebbi M.A."/>
            <person name="Giraud I."/>
            <person name="Moumen B."/>
            <person name="Laverre T."/>
            <person name="Caubet Y."/>
            <person name="Peccoud J."/>
            <person name="Gilbert C."/>
            <person name="Cordaux R."/>
        </authorList>
    </citation>
    <scope>NUCLEOTIDE SEQUENCE [LARGE SCALE GENOMIC DNA]</scope>
    <source>
        <strain evidence="7">ANa2</strain>
        <tissue evidence="7">Whole body excluding digestive tract and cuticle</tissue>
    </source>
</reference>
<dbReference type="Gene3D" id="3.30.420.150">
    <property type="entry name" value="Exopolyphosphatase. Domain 2"/>
    <property type="match status" value="1"/>
</dbReference>
<dbReference type="GO" id="GO:0045134">
    <property type="term" value="F:UDP phosphatase activity"/>
    <property type="evidence" value="ECO:0007669"/>
    <property type="project" value="TreeGrafter"/>
</dbReference>
<feature type="binding site" evidence="4">
    <location>
        <begin position="278"/>
        <end position="282"/>
    </location>
    <ligand>
        <name>ATP</name>
        <dbReference type="ChEBI" id="CHEBI:30616"/>
    </ligand>
</feature>
<keyword evidence="5" id="KW-0812">Transmembrane</keyword>